<dbReference type="GO" id="GO:0016020">
    <property type="term" value="C:membrane"/>
    <property type="evidence" value="ECO:0007669"/>
    <property type="project" value="UniProtKB-SubCell"/>
</dbReference>
<dbReference type="GO" id="GO:0022857">
    <property type="term" value="F:transmembrane transporter activity"/>
    <property type="evidence" value="ECO:0007669"/>
    <property type="project" value="InterPro"/>
</dbReference>
<evidence type="ECO:0000256" key="3">
    <source>
        <dbReference type="ARBA" id="ARBA00022989"/>
    </source>
</evidence>
<organism evidence="7 8">
    <name type="scientific">Acrobeloides nanus</name>
    <dbReference type="NCBI Taxonomy" id="290746"/>
    <lineage>
        <taxon>Eukaryota</taxon>
        <taxon>Metazoa</taxon>
        <taxon>Ecdysozoa</taxon>
        <taxon>Nematoda</taxon>
        <taxon>Chromadorea</taxon>
        <taxon>Rhabditida</taxon>
        <taxon>Tylenchina</taxon>
        <taxon>Cephalobomorpha</taxon>
        <taxon>Cephaloboidea</taxon>
        <taxon>Cephalobidae</taxon>
        <taxon>Acrobeloides</taxon>
    </lineage>
</organism>
<feature type="transmembrane region" description="Helical" evidence="5">
    <location>
        <begin position="52"/>
        <end position="72"/>
    </location>
</feature>
<feature type="transmembrane region" description="Helical" evidence="5">
    <location>
        <begin position="104"/>
        <end position="129"/>
    </location>
</feature>
<dbReference type="PANTHER" id="PTHR11662">
    <property type="entry name" value="SOLUTE CARRIER FAMILY 17"/>
    <property type="match status" value="1"/>
</dbReference>
<feature type="domain" description="Major facilitator superfamily (MFS) profile" evidence="6">
    <location>
        <begin position="1"/>
        <end position="226"/>
    </location>
</feature>
<dbReference type="InterPro" id="IPR050382">
    <property type="entry name" value="MFS_Na/Anion_cotransporter"/>
</dbReference>
<dbReference type="InterPro" id="IPR036259">
    <property type="entry name" value="MFS_trans_sf"/>
</dbReference>
<dbReference type="Gene3D" id="1.20.1250.20">
    <property type="entry name" value="MFS general substrate transporter like domains"/>
    <property type="match status" value="1"/>
</dbReference>
<evidence type="ECO:0000256" key="5">
    <source>
        <dbReference type="SAM" id="Phobius"/>
    </source>
</evidence>
<dbReference type="SUPFAM" id="SSF103473">
    <property type="entry name" value="MFS general substrate transporter"/>
    <property type="match status" value="1"/>
</dbReference>
<keyword evidence="7" id="KW-1185">Reference proteome</keyword>
<reference evidence="8" key="1">
    <citation type="submission" date="2022-11" db="UniProtKB">
        <authorList>
            <consortium name="WormBaseParasite"/>
        </authorList>
    </citation>
    <scope>IDENTIFICATION</scope>
</reference>
<dbReference type="Proteomes" id="UP000887540">
    <property type="component" value="Unplaced"/>
</dbReference>
<comment type="subcellular location">
    <subcellularLocation>
        <location evidence="1">Membrane</location>
        <topology evidence="1">Multi-pass membrane protein</topology>
    </subcellularLocation>
</comment>
<accession>A0A914EJ77</accession>
<evidence type="ECO:0000256" key="1">
    <source>
        <dbReference type="ARBA" id="ARBA00004141"/>
    </source>
</evidence>
<dbReference type="PROSITE" id="PS50850">
    <property type="entry name" value="MFS"/>
    <property type="match status" value="1"/>
</dbReference>
<dbReference type="PANTHER" id="PTHR11662:SF405">
    <property type="entry name" value="PROTEIN CBG12249"/>
    <property type="match status" value="1"/>
</dbReference>
<dbReference type="GO" id="GO:0006820">
    <property type="term" value="P:monoatomic anion transport"/>
    <property type="evidence" value="ECO:0007669"/>
    <property type="project" value="TreeGrafter"/>
</dbReference>
<evidence type="ECO:0000256" key="4">
    <source>
        <dbReference type="ARBA" id="ARBA00023136"/>
    </source>
</evidence>
<name>A0A914EJ77_9BILA</name>
<protein>
    <submittedName>
        <fullName evidence="8">Major facilitator superfamily (MFS) profile domain-containing protein</fullName>
    </submittedName>
</protein>
<feature type="transmembrane region" description="Helical" evidence="5">
    <location>
        <begin position="79"/>
        <end position="98"/>
    </location>
</feature>
<evidence type="ECO:0000259" key="6">
    <source>
        <dbReference type="PROSITE" id="PS50850"/>
    </source>
</evidence>
<dbReference type="InterPro" id="IPR011701">
    <property type="entry name" value="MFS"/>
</dbReference>
<evidence type="ECO:0000256" key="2">
    <source>
        <dbReference type="ARBA" id="ARBA00022692"/>
    </source>
</evidence>
<dbReference type="WBParaSite" id="ACRNAN_scaffold8783.g9869.t1">
    <property type="protein sequence ID" value="ACRNAN_scaffold8783.g9869.t1"/>
    <property type="gene ID" value="ACRNAN_scaffold8783.g9869"/>
</dbReference>
<keyword evidence="2 5" id="KW-0812">Transmembrane</keyword>
<feature type="transmembrane region" description="Helical" evidence="5">
    <location>
        <begin position="173"/>
        <end position="190"/>
    </location>
</feature>
<evidence type="ECO:0000313" key="8">
    <source>
        <dbReference type="WBParaSite" id="ACRNAN_scaffold8783.g9869.t1"/>
    </source>
</evidence>
<dbReference type="InterPro" id="IPR020846">
    <property type="entry name" value="MFS_dom"/>
</dbReference>
<proteinExistence type="predicted"/>
<dbReference type="AlphaFoldDB" id="A0A914EJ77"/>
<dbReference type="Pfam" id="PF07690">
    <property type="entry name" value="MFS_1"/>
    <property type="match status" value="1"/>
</dbReference>
<evidence type="ECO:0000313" key="7">
    <source>
        <dbReference type="Proteomes" id="UP000887540"/>
    </source>
</evidence>
<sequence length="226" mass="24675">MRTNIGISMVCMVNSTAYTSKAYDNGTAIITKPKNPACQRGTFLWNPEMQGVLISSTAYGSIITILFAGYIADSYGPRLVCLIALILYAIVTLLSPFLASLNYVVFLIARSIMGLAEGCVWPCAAALIVKWFPKTERSTVAAIYTSGNQLGASVGSFVSAKLCLLTFLGGWPLIFYIYGILGIACIILCIRDLNRSIVIPFLCCLNDRYCVCQKHLEKEIIRVTLA</sequence>
<keyword evidence="3 5" id="KW-1133">Transmembrane helix</keyword>
<keyword evidence="4 5" id="KW-0472">Membrane</keyword>